<evidence type="ECO:0000256" key="1">
    <source>
        <dbReference type="SAM" id="MobiDB-lite"/>
    </source>
</evidence>
<dbReference type="Gene3D" id="3.40.50.300">
    <property type="entry name" value="P-loop containing nucleotide triphosphate hydrolases"/>
    <property type="match status" value="1"/>
</dbReference>
<feature type="region of interest" description="Disordered" evidence="1">
    <location>
        <begin position="538"/>
        <end position="568"/>
    </location>
</feature>
<protein>
    <submittedName>
        <fullName evidence="3">ATP-binding protein</fullName>
    </submittedName>
</protein>
<gene>
    <name evidence="3" type="ORF">WKW79_21230</name>
</gene>
<keyword evidence="3" id="KW-0547">Nucleotide-binding</keyword>
<keyword evidence="2" id="KW-0812">Transmembrane</keyword>
<keyword evidence="2" id="KW-0472">Membrane</keyword>
<dbReference type="Proteomes" id="UP001367030">
    <property type="component" value="Unassembled WGS sequence"/>
</dbReference>
<evidence type="ECO:0000313" key="4">
    <source>
        <dbReference type="Proteomes" id="UP001367030"/>
    </source>
</evidence>
<proteinExistence type="predicted"/>
<comment type="caution">
    <text evidence="3">The sequence shown here is derived from an EMBL/GenBank/DDBJ whole genome shotgun (WGS) entry which is preliminary data.</text>
</comment>
<name>A0ABU8XBN6_9BURK</name>
<dbReference type="SUPFAM" id="SSF52540">
    <property type="entry name" value="P-loop containing nucleoside triphosphate hydrolases"/>
    <property type="match status" value="1"/>
</dbReference>
<organism evidence="3 4">
    <name type="scientific">Variovorax robiniae</name>
    <dbReference type="NCBI Taxonomy" id="1836199"/>
    <lineage>
        <taxon>Bacteria</taxon>
        <taxon>Pseudomonadati</taxon>
        <taxon>Pseudomonadota</taxon>
        <taxon>Betaproteobacteria</taxon>
        <taxon>Burkholderiales</taxon>
        <taxon>Comamonadaceae</taxon>
        <taxon>Variovorax</taxon>
    </lineage>
</organism>
<keyword evidence="2" id="KW-1133">Transmembrane helix</keyword>
<keyword evidence="3" id="KW-0067">ATP-binding</keyword>
<accession>A0ABU8XBN6</accession>
<sequence>MPVAALSLPRAEGANHYRMERQKGLLCAGNGEIVHVSLGERHVVERGIDYRRAPATPPGFIDREEATGIVLGTLQVGLASVEVTGEHGIGKSWMLRRAGAEAQSLFGDGVVRVPPGTFGGSDLLQALFEAFYGVEERCRPGRQELRERFVGTRALLLVDDAALDDNAIEQLQDVAPGCAVLLATHQPRLQRDVGPIVLGGLSAADSMALLERLRGAPITGPELGEALEHCHATRGHPEHLSRSGGADPASLDRLDPTSRAVLDMLAAFHPQAVQAAVMTDLCGRRDALPAIELLIGAGWVYQDDGQVRLMPHVVTALEAAPVRVAQRRIDGLVRLAHRAARQPRAMASGLVALPLLWSALDAARRTHAWLDVMAIVRAWDVPLVLACQWDAAKRALDWHAKAAWKLGDERERAWALHQRGTLELAQGYPPLAAQLLRESFALAEQVEDHALAASARYHLGWLTPEAPPEGWGSTSGPMPLAASDPFESSAGTNSPAPDARHMASHPPMRSLVAQVALAFAIGLAGVLTVAAVVRMGDAPVSPRGSTSVGEETARGLTRTSVEVANPGR</sequence>
<keyword evidence="4" id="KW-1185">Reference proteome</keyword>
<evidence type="ECO:0000256" key="2">
    <source>
        <dbReference type="SAM" id="Phobius"/>
    </source>
</evidence>
<feature type="region of interest" description="Disordered" evidence="1">
    <location>
        <begin position="468"/>
        <end position="504"/>
    </location>
</feature>
<dbReference type="RefSeq" id="WP_340337185.1">
    <property type="nucleotide sequence ID" value="NZ_JBBKZS010000009.1"/>
</dbReference>
<dbReference type="InterPro" id="IPR027417">
    <property type="entry name" value="P-loop_NTPase"/>
</dbReference>
<dbReference type="InterPro" id="IPR011990">
    <property type="entry name" value="TPR-like_helical_dom_sf"/>
</dbReference>
<dbReference type="GO" id="GO:0005524">
    <property type="term" value="F:ATP binding"/>
    <property type="evidence" value="ECO:0007669"/>
    <property type="project" value="UniProtKB-KW"/>
</dbReference>
<evidence type="ECO:0000313" key="3">
    <source>
        <dbReference type="EMBL" id="MEJ8857114.1"/>
    </source>
</evidence>
<feature type="transmembrane region" description="Helical" evidence="2">
    <location>
        <begin position="511"/>
        <end position="533"/>
    </location>
</feature>
<dbReference type="EMBL" id="JBBKZS010000009">
    <property type="protein sequence ID" value="MEJ8857114.1"/>
    <property type="molecule type" value="Genomic_DNA"/>
</dbReference>
<reference evidence="3 4" key="1">
    <citation type="submission" date="2024-03" db="EMBL/GenBank/DDBJ databases">
        <title>Novel species of the genus Variovorax.</title>
        <authorList>
            <person name="Liu Q."/>
            <person name="Xin Y.-H."/>
        </authorList>
    </citation>
    <scope>NUCLEOTIDE SEQUENCE [LARGE SCALE GENOMIC DNA]</scope>
    <source>
        <strain evidence="3 4">KACC 18901</strain>
    </source>
</reference>
<dbReference type="Gene3D" id="1.25.40.10">
    <property type="entry name" value="Tetratricopeptide repeat domain"/>
    <property type="match status" value="1"/>
</dbReference>